<protein>
    <recommendedName>
        <fullName evidence="4 8">Protein PNS1</fullName>
    </recommendedName>
</protein>
<keyword evidence="11" id="KW-1185">Reference proteome</keyword>
<evidence type="ECO:0000313" key="11">
    <source>
        <dbReference type="Proteomes" id="UP000769528"/>
    </source>
</evidence>
<feature type="transmembrane region" description="Helical" evidence="8">
    <location>
        <begin position="459"/>
        <end position="479"/>
    </location>
</feature>
<evidence type="ECO:0000256" key="5">
    <source>
        <dbReference type="ARBA" id="ARBA00022692"/>
    </source>
</evidence>
<reference evidence="10" key="2">
    <citation type="submission" date="2021-01" db="EMBL/GenBank/DDBJ databases">
        <authorList>
            <person name="Schikora-Tamarit M.A."/>
        </authorList>
    </citation>
    <scope>NUCLEOTIDE SEQUENCE</scope>
    <source>
        <strain evidence="10">CBS6341</strain>
    </source>
</reference>
<comment type="function">
    <text evidence="1 8">Probably involved in transport through the plasma membrane.</text>
</comment>
<dbReference type="GO" id="GO:0022857">
    <property type="term" value="F:transmembrane transporter activity"/>
    <property type="evidence" value="ECO:0007669"/>
    <property type="project" value="UniProtKB-UniRule"/>
</dbReference>
<dbReference type="Pfam" id="PF04515">
    <property type="entry name" value="Choline_transpo"/>
    <property type="match status" value="1"/>
</dbReference>
<feature type="transmembrane region" description="Helical" evidence="8">
    <location>
        <begin position="422"/>
        <end position="447"/>
    </location>
</feature>
<dbReference type="GO" id="GO:0005886">
    <property type="term" value="C:plasma membrane"/>
    <property type="evidence" value="ECO:0007669"/>
    <property type="project" value="UniProtKB-SubCell"/>
</dbReference>
<keyword evidence="6 8" id="KW-1133">Transmembrane helix</keyword>
<feature type="transmembrane region" description="Helical" evidence="8">
    <location>
        <begin position="324"/>
        <end position="344"/>
    </location>
</feature>
<comment type="caution">
    <text evidence="10">The sequence shown here is derived from an EMBL/GenBank/DDBJ whole genome shotgun (WGS) entry which is preliminary data.</text>
</comment>
<evidence type="ECO:0000256" key="4">
    <source>
        <dbReference type="ARBA" id="ARBA00015388"/>
    </source>
</evidence>
<dbReference type="Proteomes" id="UP000769528">
    <property type="component" value="Unassembled WGS sequence"/>
</dbReference>
<evidence type="ECO:0000256" key="2">
    <source>
        <dbReference type="ARBA" id="ARBA00004651"/>
    </source>
</evidence>
<evidence type="ECO:0000256" key="1">
    <source>
        <dbReference type="ARBA" id="ARBA00002957"/>
    </source>
</evidence>
<evidence type="ECO:0000256" key="9">
    <source>
        <dbReference type="SAM" id="MobiDB-lite"/>
    </source>
</evidence>
<evidence type="ECO:0000256" key="8">
    <source>
        <dbReference type="RuleBase" id="RU368066"/>
    </source>
</evidence>
<reference evidence="10" key="1">
    <citation type="journal article" date="2021" name="Open Biol.">
        <title>Shared evolutionary footprints suggest mitochondrial oxidative damage underlies multiple complex I losses in fungi.</title>
        <authorList>
            <person name="Schikora-Tamarit M.A."/>
            <person name="Marcet-Houben M."/>
            <person name="Nosek J."/>
            <person name="Gabaldon T."/>
        </authorList>
    </citation>
    <scope>NUCLEOTIDE SEQUENCE</scope>
    <source>
        <strain evidence="10">CBS6341</strain>
    </source>
</reference>
<keyword evidence="5 8" id="KW-0812">Transmembrane</keyword>
<feature type="transmembrane region" description="Helical" evidence="8">
    <location>
        <begin position="259"/>
        <end position="278"/>
    </location>
</feature>
<organism evidence="10 11">
    <name type="scientific">Wickerhamomyces mucosus</name>
    <dbReference type="NCBI Taxonomy" id="1378264"/>
    <lineage>
        <taxon>Eukaryota</taxon>
        <taxon>Fungi</taxon>
        <taxon>Dikarya</taxon>
        <taxon>Ascomycota</taxon>
        <taxon>Saccharomycotina</taxon>
        <taxon>Saccharomycetes</taxon>
        <taxon>Phaffomycetales</taxon>
        <taxon>Wickerhamomycetaceae</taxon>
        <taxon>Wickerhamomyces</taxon>
    </lineage>
</organism>
<keyword evidence="7 8" id="KW-0472">Membrane</keyword>
<feature type="compositionally biased region" description="Low complexity" evidence="9">
    <location>
        <begin position="1"/>
        <end position="33"/>
    </location>
</feature>
<name>A0A9P8PW75_9ASCO</name>
<feature type="region of interest" description="Disordered" evidence="9">
    <location>
        <begin position="1"/>
        <end position="52"/>
    </location>
</feature>
<feature type="transmembrane region" description="Helical" evidence="8">
    <location>
        <begin position="285"/>
        <end position="304"/>
    </location>
</feature>
<dbReference type="PANTHER" id="PTHR12385:SF4">
    <property type="entry name" value="PROTEIN PNS1"/>
    <property type="match status" value="1"/>
</dbReference>
<proteinExistence type="inferred from homology"/>
<feature type="compositionally biased region" description="Basic and acidic residues" evidence="9">
    <location>
        <begin position="39"/>
        <end position="50"/>
    </location>
</feature>
<sequence>MSDPTNYNTPAPPNYTEQQQQQQHYQPPQFTQNVEYTGEPDKHYYNDDKPAVSNPNGETFNDAFKVEKPRWNDWPFTIFFLLVVGGFIAVAAITLRAYADTYSNQGSGIYNSTETLTLNTNTVILFVFGIVVSLVIAIATLFLARIHPRGFIKISIFVNVILGIGTAIAYFVMHYYSAAVVFLVLTLISAWCYWSMRSRIPFSAEVLVTVIEVEKKYSSTLFTSLIGSLISGAFSFLFTTVIVSTYIKYDPDGDGCNVSGGSCSSAKLIGLLVFVFFAGYYITEVIRNVIHVTISGVYGTWYYLSKSDQGEPRFPATGAFKRAMTYSFGSICFGSLIVTFVDLLKQGLNILRQNVSQAGDFCASFGFLILDILFGIIEWLARFFNQYSYSYISLYGDAYIPAAKATWHLLRQKGMDALVNECLIGTALGFYALFNAYITALFAFLYVRLTAPAYNSSGTFYAPIVAFSFVIALQISNIITQPLKSGTSTFFIALARDPEVYQQSYPDRFNTIAATYPNVFDKLRTR</sequence>
<comment type="similarity">
    <text evidence="3 8">Belongs to the CTL (choline transporter-like) family.</text>
</comment>
<feature type="transmembrane region" description="Helical" evidence="8">
    <location>
        <begin position="176"/>
        <end position="194"/>
    </location>
</feature>
<evidence type="ECO:0000256" key="7">
    <source>
        <dbReference type="ARBA" id="ARBA00023136"/>
    </source>
</evidence>
<dbReference type="EMBL" id="JAEUBF010000267">
    <property type="protein sequence ID" value="KAH3679592.1"/>
    <property type="molecule type" value="Genomic_DNA"/>
</dbReference>
<feature type="transmembrane region" description="Helical" evidence="8">
    <location>
        <begin position="78"/>
        <end position="99"/>
    </location>
</feature>
<accession>A0A9P8PW75</accession>
<feature type="transmembrane region" description="Helical" evidence="8">
    <location>
        <begin position="225"/>
        <end position="247"/>
    </location>
</feature>
<evidence type="ECO:0000256" key="6">
    <source>
        <dbReference type="ARBA" id="ARBA00022989"/>
    </source>
</evidence>
<dbReference type="PANTHER" id="PTHR12385">
    <property type="entry name" value="CHOLINE TRANSPORTER-LIKE (SLC FAMILY 44)"/>
    <property type="match status" value="1"/>
</dbReference>
<dbReference type="OrthoDB" id="44736at2759"/>
<dbReference type="InterPro" id="IPR007603">
    <property type="entry name" value="Choline_transptr-like"/>
</dbReference>
<evidence type="ECO:0000256" key="3">
    <source>
        <dbReference type="ARBA" id="ARBA00007168"/>
    </source>
</evidence>
<feature type="transmembrane region" description="Helical" evidence="8">
    <location>
        <begin position="123"/>
        <end position="144"/>
    </location>
</feature>
<feature type="transmembrane region" description="Helical" evidence="8">
    <location>
        <begin position="151"/>
        <end position="170"/>
    </location>
</feature>
<evidence type="ECO:0000313" key="10">
    <source>
        <dbReference type="EMBL" id="KAH3679592.1"/>
    </source>
</evidence>
<feature type="transmembrane region" description="Helical" evidence="8">
    <location>
        <begin position="365"/>
        <end position="384"/>
    </location>
</feature>
<comment type="subcellular location">
    <subcellularLocation>
        <location evidence="2 8">Cell membrane</location>
        <topology evidence="2 8">Multi-pass membrane protein</topology>
    </subcellularLocation>
</comment>
<dbReference type="AlphaFoldDB" id="A0A9P8PW75"/>
<gene>
    <name evidence="10" type="ORF">WICMUC_000824</name>
</gene>